<dbReference type="SUPFAM" id="SSF46689">
    <property type="entry name" value="Homeodomain-like"/>
    <property type="match status" value="2"/>
</dbReference>
<dbReference type="InterPro" id="IPR053142">
    <property type="entry name" value="PchR_regulatory_protein"/>
</dbReference>
<feature type="domain" description="HTH araC/xylS-type" evidence="3">
    <location>
        <begin position="157"/>
        <end position="255"/>
    </location>
</feature>
<evidence type="ECO:0000313" key="4">
    <source>
        <dbReference type="EMBL" id="ABM27872.1"/>
    </source>
</evidence>
<dbReference type="InterPro" id="IPR009057">
    <property type="entry name" value="Homeodomain-like_sf"/>
</dbReference>
<evidence type="ECO:0000259" key="3">
    <source>
        <dbReference type="PROSITE" id="PS01124"/>
    </source>
</evidence>
<dbReference type="Gene3D" id="1.10.10.60">
    <property type="entry name" value="Homeodomain-like"/>
    <property type="match status" value="1"/>
</dbReference>
<dbReference type="SMART" id="SM00342">
    <property type="entry name" value="HTH_ARAC"/>
    <property type="match status" value="1"/>
</dbReference>
<evidence type="ECO:0000256" key="1">
    <source>
        <dbReference type="ARBA" id="ARBA00023015"/>
    </source>
</evidence>
<gene>
    <name evidence="4" type="ordered locus">Dvul_0851</name>
</gene>
<dbReference type="HOGENOM" id="CLU_1203268_0_0_7"/>
<dbReference type="PANTHER" id="PTHR47893:SF1">
    <property type="entry name" value="REGULATORY PROTEIN PCHR"/>
    <property type="match status" value="1"/>
</dbReference>
<dbReference type="PROSITE" id="PS01124">
    <property type="entry name" value="HTH_ARAC_FAMILY_2"/>
    <property type="match status" value="1"/>
</dbReference>
<evidence type="ECO:0000256" key="2">
    <source>
        <dbReference type="ARBA" id="ARBA00023163"/>
    </source>
</evidence>
<dbReference type="RefSeq" id="WP_011791870.1">
    <property type="nucleotide sequence ID" value="NC_008751.1"/>
</dbReference>
<dbReference type="Pfam" id="PF12833">
    <property type="entry name" value="HTH_18"/>
    <property type="match status" value="1"/>
</dbReference>
<keyword evidence="2" id="KW-0804">Transcription</keyword>
<dbReference type="GO" id="GO:0003700">
    <property type="term" value="F:DNA-binding transcription factor activity"/>
    <property type="evidence" value="ECO:0007669"/>
    <property type="project" value="InterPro"/>
</dbReference>
<dbReference type="GO" id="GO:0043565">
    <property type="term" value="F:sequence-specific DNA binding"/>
    <property type="evidence" value="ECO:0007669"/>
    <property type="project" value="InterPro"/>
</dbReference>
<keyword evidence="1" id="KW-0805">Transcription regulation</keyword>
<organism evidence="4 5">
    <name type="scientific">Nitratidesulfovibrio vulgaris (strain DP4)</name>
    <name type="common">Desulfovibrio vulgaris</name>
    <dbReference type="NCBI Taxonomy" id="391774"/>
    <lineage>
        <taxon>Bacteria</taxon>
        <taxon>Pseudomonadati</taxon>
        <taxon>Thermodesulfobacteriota</taxon>
        <taxon>Desulfovibrionia</taxon>
        <taxon>Desulfovibrionales</taxon>
        <taxon>Desulfovibrionaceae</taxon>
        <taxon>Nitratidesulfovibrio</taxon>
    </lineage>
</organism>
<accession>A0A0H3A6W9</accession>
<dbReference type="PANTHER" id="PTHR47893">
    <property type="entry name" value="REGULATORY PROTEIN PCHR"/>
    <property type="match status" value="1"/>
</dbReference>
<dbReference type="AlphaFoldDB" id="A0A0H3A6W9"/>
<evidence type="ECO:0000313" key="5">
    <source>
        <dbReference type="Proteomes" id="UP000009173"/>
    </source>
</evidence>
<dbReference type="EMBL" id="CP000527">
    <property type="protein sequence ID" value="ABM27872.1"/>
    <property type="molecule type" value="Genomic_DNA"/>
</dbReference>
<dbReference type="KEGG" id="dvl:Dvul_0851"/>
<sequence>MPLIPTPAFHSPQARPSRTAEVHITPLLDRQGMCLLHVEARAAHDGLLIQPGTEGVLTCLILHSGPAPYGEGITLSSGIARTISILGVDRALCPDLADMPPVLTVLASPSVLLSLQAWHTGAHDGMSPTRAAARLLDLLASVVETARCEDEDMPPEHRAAHILATHLASPPPIDDLARICRTSRATLARRFRATYGTTMREYLRLRRLEAAYRLLEREGVSVTDAAYAVGYESLPSFSRAFHEHYGKAPVIVRNRVPTYVPPAPVGYVCRLHDSRPPSPVHDIHD</sequence>
<reference evidence="5" key="1">
    <citation type="journal article" date="2009" name="Environ. Microbiol.">
        <title>Contribution of mobile genetic elements to Desulfovibrio vulgaris genome plasticity.</title>
        <authorList>
            <person name="Walker C.B."/>
            <person name="Stolyar S."/>
            <person name="Chivian D."/>
            <person name="Pinel N."/>
            <person name="Gabster J.A."/>
            <person name="Dehal P.S."/>
            <person name="He Z."/>
            <person name="Yang Z.K."/>
            <person name="Yen H.C."/>
            <person name="Zhou J."/>
            <person name="Wall J.D."/>
            <person name="Hazen T.C."/>
            <person name="Arkin A.P."/>
            <person name="Stahl D.A."/>
        </authorList>
    </citation>
    <scope>NUCLEOTIDE SEQUENCE [LARGE SCALE GENOMIC DNA]</scope>
    <source>
        <strain evidence="5">DP4</strain>
    </source>
</reference>
<dbReference type="InterPro" id="IPR018060">
    <property type="entry name" value="HTH_AraC"/>
</dbReference>
<protein>
    <submittedName>
        <fullName evidence="4">Transcriptional regulator, AraC family</fullName>
    </submittedName>
</protein>
<proteinExistence type="predicted"/>
<name>A0A0H3A6W9_NITV4</name>
<dbReference type="Proteomes" id="UP000009173">
    <property type="component" value="Chromosome"/>
</dbReference>